<evidence type="ECO:0000256" key="4">
    <source>
        <dbReference type="ARBA" id="ARBA00022801"/>
    </source>
</evidence>
<gene>
    <name evidence="6" type="primary">xseB</name>
    <name evidence="8" type="ordered locus">Sterm_2440</name>
</gene>
<name>D1ALF0_SEBTE</name>
<dbReference type="GO" id="GO:0005829">
    <property type="term" value="C:cytosol"/>
    <property type="evidence" value="ECO:0007669"/>
    <property type="project" value="TreeGrafter"/>
</dbReference>
<dbReference type="Proteomes" id="UP000000845">
    <property type="component" value="Chromosome"/>
</dbReference>
<comment type="subunit">
    <text evidence="6">Heterooligomer composed of large and small subunits.</text>
</comment>
<comment type="subcellular location">
    <subcellularLocation>
        <location evidence="6">Cytoplasm</location>
    </subcellularLocation>
</comment>
<dbReference type="HAMAP" id="MF_00337">
    <property type="entry name" value="Exonuc_7_S"/>
    <property type="match status" value="1"/>
</dbReference>
<dbReference type="PANTHER" id="PTHR34137">
    <property type="entry name" value="EXODEOXYRIBONUCLEASE 7 SMALL SUBUNIT"/>
    <property type="match status" value="1"/>
</dbReference>
<feature type="coiled-coil region" evidence="7">
    <location>
        <begin position="5"/>
        <end position="63"/>
    </location>
</feature>
<evidence type="ECO:0000256" key="1">
    <source>
        <dbReference type="ARBA" id="ARBA00009998"/>
    </source>
</evidence>
<dbReference type="EC" id="3.1.11.6" evidence="6"/>
<comment type="similarity">
    <text evidence="1 6">Belongs to the XseB family.</text>
</comment>
<evidence type="ECO:0000256" key="5">
    <source>
        <dbReference type="ARBA" id="ARBA00022839"/>
    </source>
</evidence>
<dbReference type="Pfam" id="PF02609">
    <property type="entry name" value="Exonuc_VII_S"/>
    <property type="match status" value="1"/>
</dbReference>
<organism evidence="8 9">
    <name type="scientific">Sebaldella termitidis (strain ATCC 33386 / NCTC 11300)</name>
    <dbReference type="NCBI Taxonomy" id="526218"/>
    <lineage>
        <taxon>Bacteria</taxon>
        <taxon>Fusobacteriati</taxon>
        <taxon>Fusobacteriota</taxon>
        <taxon>Fusobacteriia</taxon>
        <taxon>Fusobacteriales</taxon>
        <taxon>Leptotrichiaceae</taxon>
        <taxon>Sebaldella</taxon>
    </lineage>
</organism>
<dbReference type="InterPro" id="IPR003761">
    <property type="entry name" value="Exonuc_VII_S"/>
</dbReference>
<keyword evidence="9" id="KW-1185">Reference proteome</keyword>
<reference evidence="8 9" key="2">
    <citation type="journal article" date="2010" name="Stand. Genomic Sci.">
        <title>Complete genome sequence of Sebaldella termitidis type strain (NCTC 11300).</title>
        <authorList>
            <person name="Harmon-Smith M."/>
            <person name="Celia L."/>
            <person name="Chertkov O."/>
            <person name="Lapidus A."/>
            <person name="Copeland A."/>
            <person name="Glavina Del Rio T."/>
            <person name="Nolan M."/>
            <person name="Lucas S."/>
            <person name="Tice H."/>
            <person name="Cheng J.F."/>
            <person name="Han C."/>
            <person name="Detter J.C."/>
            <person name="Bruce D."/>
            <person name="Goodwin L."/>
            <person name="Pitluck S."/>
            <person name="Pati A."/>
            <person name="Liolios K."/>
            <person name="Ivanova N."/>
            <person name="Mavromatis K."/>
            <person name="Mikhailova N."/>
            <person name="Chen A."/>
            <person name="Palaniappan K."/>
            <person name="Land M."/>
            <person name="Hauser L."/>
            <person name="Chang Y.J."/>
            <person name="Jeffries C.D."/>
            <person name="Brettin T."/>
            <person name="Goker M."/>
            <person name="Beck B."/>
            <person name="Bristow J."/>
            <person name="Eisen J.A."/>
            <person name="Markowitz V."/>
            <person name="Hugenholtz P."/>
            <person name="Kyrpides N.C."/>
            <person name="Klenk H.P."/>
            <person name="Chen F."/>
        </authorList>
    </citation>
    <scope>NUCLEOTIDE SEQUENCE [LARGE SCALE GENOMIC DNA]</scope>
    <source>
        <strain evidence="9">ATCC 33386 / NCTC 11300</strain>
    </source>
</reference>
<keyword evidence="5 6" id="KW-0269">Exonuclease</keyword>
<evidence type="ECO:0000256" key="3">
    <source>
        <dbReference type="ARBA" id="ARBA00022722"/>
    </source>
</evidence>
<dbReference type="KEGG" id="str:Sterm_2440"/>
<sequence length="73" mass="8442">MSAKKKNFEERILEIDEIIEKLEAGELSLDDSIKEYEKAIKLIKESETLLEAAEGKVMKVLEKNNDIVLEEFE</sequence>
<evidence type="ECO:0000256" key="7">
    <source>
        <dbReference type="SAM" id="Coils"/>
    </source>
</evidence>
<dbReference type="EMBL" id="CP001739">
    <property type="protein sequence ID" value="ACZ09293.1"/>
    <property type="molecule type" value="Genomic_DNA"/>
</dbReference>
<evidence type="ECO:0000313" key="9">
    <source>
        <dbReference type="Proteomes" id="UP000000845"/>
    </source>
</evidence>
<dbReference type="GO" id="GO:0009318">
    <property type="term" value="C:exodeoxyribonuclease VII complex"/>
    <property type="evidence" value="ECO:0007669"/>
    <property type="project" value="UniProtKB-UniRule"/>
</dbReference>
<protein>
    <recommendedName>
        <fullName evidence="6">Exodeoxyribonuclease 7 small subunit</fullName>
        <ecNumber evidence="6">3.1.11.6</ecNumber>
    </recommendedName>
    <alternativeName>
        <fullName evidence="6">Exodeoxyribonuclease VII small subunit</fullName>
        <shortName evidence="6">Exonuclease VII small subunit</shortName>
    </alternativeName>
</protein>
<dbReference type="Gene3D" id="1.10.287.1040">
    <property type="entry name" value="Exonuclease VII, small subunit"/>
    <property type="match status" value="1"/>
</dbReference>
<dbReference type="GO" id="GO:0008855">
    <property type="term" value="F:exodeoxyribonuclease VII activity"/>
    <property type="evidence" value="ECO:0007669"/>
    <property type="project" value="UniProtKB-UniRule"/>
</dbReference>
<dbReference type="GO" id="GO:0006308">
    <property type="term" value="P:DNA catabolic process"/>
    <property type="evidence" value="ECO:0007669"/>
    <property type="project" value="UniProtKB-UniRule"/>
</dbReference>
<evidence type="ECO:0000256" key="6">
    <source>
        <dbReference type="HAMAP-Rule" id="MF_00337"/>
    </source>
</evidence>
<comment type="function">
    <text evidence="6">Bidirectionally degrades single-stranded DNA into large acid-insoluble oligonucleotides, which are then degraded further into small acid-soluble oligonucleotides.</text>
</comment>
<keyword evidence="7" id="KW-0175">Coiled coil</keyword>
<dbReference type="eggNOG" id="COG1722">
    <property type="taxonomic scope" value="Bacteria"/>
</dbReference>
<accession>D1ALF0</accession>
<dbReference type="NCBIfam" id="TIGR01280">
    <property type="entry name" value="xseB"/>
    <property type="match status" value="1"/>
</dbReference>
<reference evidence="9" key="1">
    <citation type="submission" date="2009-09" db="EMBL/GenBank/DDBJ databases">
        <title>The complete chromosome of Sebaldella termitidis ATCC 33386.</title>
        <authorList>
            <consortium name="US DOE Joint Genome Institute (JGI-PGF)"/>
            <person name="Lucas S."/>
            <person name="Copeland A."/>
            <person name="Lapidus A."/>
            <person name="Glavina del Rio T."/>
            <person name="Dalin E."/>
            <person name="Tice H."/>
            <person name="Bruce D."/>
            <person name="Goodwin L."/>
            <person name="Pitluck S."/>
            <person name="Kyrpides N."/>
            <person name="Mavromatis K."/>
            <person name="Ivanova N."/>
            <person name="Mikhailova N."/>
            <person name="Sims D."/>
            <person name="Meincke L."/>
            <person name="Brettin T."/>
            <person name="Detter J.C."/>
            <person name="Han C."/>
            <person name="Larimer F."/>
            <person name="Land M."/>
            <person name="Hauser L."/>
            <person name="Markowitz V."/>
            <person name="Cheng J.F."/>
            <person name="Hugenholtz P."/>
            <person name="Woyke T."/>
            <person name="Wu D."/>
            <person name="Eisen J.A."/>
        </authorList>
    </citation>
    <scope>NUCLEOTIDE SEQUENCE [LARGE SCALE GENOMIC DNA]</scope>
    <source>
        <strain evidence="9">ATCC 33386 / NCTC 11300</strain>
    </source>
</reference>
<dbReference type="PANTHER" id="PTHR34137:SF1">
    <property type="entry name" value="EXODEOXYRIBONUCLEASE 7 SMALL SUBUNIT"/>
    <property type="match status" value="1"/>
</dbReference>
<dbReference type="STRING" id="526218.Sterm_2440"/>
<dbReference type="SUPFAM" id="SSF116842">
    <property type="entry name" value="XseB-like"/>
    <property type="match status" value="1"/>
</dbReference>
<comment type="catalytic activity">
    <reaction evidence="6">
        <text>Exonucleolytic cleavage in either 5'- to 3'- or 3'- to 5'-direction to yield nucleoside 5'-phosphates.</text>
        <dbReference type="EC" id="3.1.11.6"/>
    </reaction>
</comment>
<evidence type="ECO:0000256" key="2">
    <source>
        <dbReference type="ARBA" id="ARBA00022490"/>
    </source>
</evidence>
<dbReference type="RefSeq" id="WP_012861887.1">
    <property type="nucleotide sequence ID" value="NC_013517.1"/>
</dbReference>
<proteinExistence type="inferred from homology"/>
<dbReference type="AlphaFoldDB" id="D1ALF0"/>
<dbReference type="InterPro" id="IPR037004">
    <property type="entry name" value="Exonuc_VII_ssu_sf"/>
</dbReference>
<keyword evidence="4 6" id="KW-0378">Hydrolase</keyword>
<keyword evidence="3 6" id="KW-0540">Nuclease</keyword>
<dbReference type="HOGENOM" id="CLU_145918_3_2_0"/>
<dbReference type="PIRSF" id="PIRSF006488">
    <property type="entry name" value="Exonuc_VII_S"/>
    <property type="match status" value="1"/>
</dbReference>
<evidence type="ECO:0000313" key="8">
    <source>
        <dbReference type="EMBL" id="ACZ09293.1"/>
    </source>
</evidence>
<keyword evidence="2 6" id="KW-0963">Cytoplasm</keyword>